<gene>
    <name evidence="1" type="ORF">GW579_01905</name>
</gene>
<keyword evidence="2" id="KW-1185">Reference proteome</keyword>
<protein>
    <submittedName>
        <fullName evidence="1">Nickel transporter</fullName>
    </submittedName>
</protein>
<evidence type="ECO:0000313" key="2">
    <source>
        <dbReference type="Proteomes" id="UP000476696"/>
    </source>
</evidence>
<evidence type="ECO:0000313" key="1">
    <source>
        <dbReference type="EMBL" id="NGX85839.1"/>
    </source>
</evidence>
<accession>A0A6M2AZ18</accession>
<dbReference type="AlphaFoldDB" id="A0A6M2AZ18"/>
<name>A0A6M2AZ18_9GAMM</name>
<dbReference type="Proteomes" id="UP000476696">
    <property type="component" value="Unassembled WGS sequence"/>
</dbReference>
<proteinExistence type="predicted"/>
<reference evidence="1 2" key="1">
    <citation type="submission" date="2020-03" db="EMBL/GenBank/DDBJ databases">
        <title>Rahnella aceri sp. nov., isoated from traditional Jeju Makgeolli.</title>
        <authorList>
            <person name="Kim I.S."/>
            <person name="Jeon D."/>
        </authorList>
    </citation>
    <scope>NUCLEOTIDE SEQUENCE [LARGE SCALE GENOMIC DNA]</scope>
    <source>
        <strain evidence="1 2">Lac-M11</strain>
    </source>
</reference>
<organism evidence="1 2">
    <name type="scientific">Rahnella contaminans</name>
    <dbReference type="NCBI Taxonomy" id="2703882"/>
    <lineage>
        <taxon>Bacteria</taxon>
        <taxon>Pseudomonadati</taxon>
        <taxon>Pseudomonadota</taxon>
        <taxon>Gammaproteobacteria</taxon>
        <taxon>Enterobacterales</taxon>
        <taxon>Yersiniaceae</taxon>
        <taxon>Rahnella</taxon>
    </lineage>
</organism>
<dbReference type="RefSeq" id="WP_152325977.1">
    <property type="nucleotide sequence ID" value="NZ_JAADJS010000001.1"/>
</dbReference>
<comment type="caution">
    <text evidence="1">The sequence shown here is derived from an EMBL/GenBank/DDBJ whole genome shotgun (WGS) entry which is preliminary data.</text>
</comment>
<dbReference type="EMBL" id="JAADJS010000001">
    <property type="protein sequence ID" value="NGX85839.1"/>
    <property type="molecule type" value="Genomic_DNA"/>
</dbReference>
<sequence length="161" mass="18786">MSEDIEQKIENSISDIITLFNLENEENEYQFRLFKNHLVSELTNTLSLEFLKERLNVIYTYERNYLELLKEFKEEIKFAGTLQEDLRKERAKFFSGVLDEVSNTLKNSQVDDRVAASWIKELVSSYTKSLDVSEGLVDEGTLNSLGKIRDMAKEEKDTLDQ</sequence>